<proteinExistence type="predicted"/>
<feature type="chain" id="PRO_5030807686" evidence="1">
    <location>
        <begin position="19"/>
        <end position="160"/>
    </location>
</feature>
<dbReference type="EMBL" id="HBGQ01023409">
    <property type="protein sequence ID" value="CAD9399587.1"/>
    <property type="molecule type" value="Transcribed_RNA"/>
</dbReference>
<keyword evidence="1" id="KW-0732">Signal</keyword>
<evidence type="ECO:0000313" key="2">
    <source>
        <dbReference type="EMBL" id="CAD9399587.1"/>
    </source>
</evidence>
<name>A0A7S2BKB4_9DINO</name>
<sequence>MTVLSNLLLPLALGLGTALGVQLALVAKDPSDVPGAYADPNHPGHFRFIKLDGETGVIHSTDDGTSTWEVPVKVDAATGAVLADFSAKGGPKDLQGELVEEGIKWSDGNVWEKMSAKGVTMDSCKVICQRFGFKALGKAFANISMPQPCVPKCEEVYPSF</sequence>
<protein>
    <submittedName>
        <fullName evidence="2">Uncharacterized protein</fullName>
    </submittedName>
</protein>
<evidence type="ECO:0000256" key="1">
    <source>
        <dbReference type="SAM" id="SignalP"/>
    </source>
</evidence>
<gene>
    <name evidence="2" type="ORF">AAND1436_LOCUS11608</name>
</gene>
<organism evidence="2">
    <name type="scientific">Alexandrium andersonii</name>
    <dbReference type="NCBI Taxonomy" id="327968"/>
    <lineage>
        <taxon>Eukaryota</taxon>
        <taxon>Sar</taxon>
        <taxon>Alveolata</taxon>
        <taxon>Dinophyceae</taxon>
        <taxon>Gonyaulacales</taxon>
        <taxon>Pyrocystaceae</taxon>
        <taxon>Alexandrium</taxon>
    </lineage>
</organism>
<dbReference type="AlphaFoldDB" id="A0A7S2BKB4"/>
<accession>A0A7S2BKB4</accession>
<feature type="signal peptide" evidence="1">
    <location>
        <begin position="1"/>
        <end position="18"/>
    </location>
</feature>
<reference evidence="2" key="1">
    <citation type="submission" date="2021-01" db="EMBL/GenBank/DDBJ databases">
        <authorList>
            <person name="Corre E."/>
            <person name="Pelletier E."/>
            <person name="Niang G."/>
            <person name="Scheremetjew M."/>
            <person name="Finn R."/>
            <person name="Kale V."/>
            <person name="Holt S."/>
            <person name="Cochrane G."/>
            <person name="Meng A."/>
            <person name="Brown T."/>
            <person name="Cohen L."/>
        </authorList>
    </citation>
    <scope>NUCLEOTIDE SEQUENCE</scope>
    <source>
        <strain evidence="2">CCMP2222</strain>
    </source>
</reference>